<dbReference type="InterPro" id="IPR029063">
    <property type="entry name" value="SAM-dependent_MTases_sf"/>
</dbReference>
<comment type="caution">
    <text evidence="1">The sequence shown here is derived from an EMBL/GenBank/DDBJ whole genome shotgun (WGS) entry which is preliminary data.</text>
</comment>
<organism evidence="1 2">
    <name type="scientific">Mycolicibacterium canariasense</name>
    <name type="common">Mycobacterium canariasense</name>
    <dbReference type="NCBI Taxonomy" id="228230"/>
    <lineage>
        <taxon>Bacteria</taxon>
        <taxon>Bacillati</taxon>
        <taxon>Actinomycetota</taxon>
        <taxon>Actinomycetes</taxon>
        <taxon>Mycobacteriales</taxon>
        <taxon>Mycobacteriaceae</taxon>
        <taxon>Mycolicibacterium</taxon>
    </lineage>
</organism>
<dbReference type="Gene3D" id="3.40.50.150">
    <property type="entry name" value="Vaccinia Virus protein VP39"/>
    <property type="match status" value="1"/>
</dbReference>
<dbReference type="Proteomes" id="UP000069443">
    <property type="component" value="Unassembled WGS sequence"/>
</dbReference>
<keyword evidence="2" id="KW-1185">Reference proteome</keyword>
<dbReference type="AlphaFoldDB" id="A0A100WHX2"/>
<evidence type="ECO:0008006" key="3">
    <source>
        <dbReference type="Google" id="ProtNLM"/>
    </source>
</evidence>
<proteinExistence type="predicted"/>
<reference evidence="2" key="1">
    <citation type="journal article" date="2016" name="Genome Announc.">
        <title>Draft Genome Sequences of Five Rapidly Growing Mycobacterium Species, M. thermoresistibile, M. fortuitum subsp. acetamidolyticum, M. canariasense, M. brisbanense, and M. novocastrense.</title>
        <authorList>
            <person name="Katahira K."/>
            <person name="Ogura Y."/>
            <person name="Gotoh Y."/>
            <person name="Hayashi T."/>
        </authorList>
    </citation>
    <scope>NUCLEOTIDE SEQUENCE [LARGE SCALE GENOMIC DNA]</scope>
    <source>
        <strain evidence="2">JCM15298</strain>
    </source>
</reference>
<protein>
    <recommendedName>
        <fullName evidence="3">Class I SAM-dependent methyltransferase</fullName>
    </recommendedName>
</protein>
<accession>A0A100WHX2</accession>
<sequence>MGRLDIPSKPRFGSKTATDWFLGAIRECSRYLEFGAGGSTYTAAQHGVEFVAVDSDPLILGAVQHRIAADGLLDPAAQSYHYADIGPISKWGRPRHARFAGPERVEQFRRYSDPPTACLTGDKAPDFVLIDGRFRTACALKALCILQDAPDWTLAINNYTGRHGYAAITEFANIDEVVGDRIAVIHSVKDHDPEELDEKIRHYETVLD</sequence>
<evidence type="ECO:0000313" key="2">
    <source>
        <dbReference type="Proteomes" id="UP000069443"/>
    </source>
</evidence>
<name>A0A100WHX2_MYCCR</name>
<evidence type="ECO:0000313" key="1">
    <source>
        <dbReference type="EMBL" id="GAS98214.1"/>
    </source>
</evidence>
<reference evidence="2" key="2">
    <citation type="submission" date="2016-02" db="EMBL/GenBank/DDBJ databases">
        <title>Draft genome sequence of five rapidly growing Mycobacterium species.</title>
        <authorList>
            <person name="Katahira K."/>
            <person name="Gotou Y."/>
            <person name="Iida K."/>
            <person name="Ogura Y."/>
            <person name="Hayashi T."/>
        </authorList>
    </citation>
    <scope>NUCLEOTIDE SEQUENCE [LARGE SCALE GENOMIC DNA]</scope>
    <source>
        <strain evidence="2">JCM15298</strain>
    </source>
</reference>
<dbReference type="EMBL" id="BCSY01000081">
    <property type="protein sequence ID" value="GAS98214.1"/>
    <property type="molecule type" value="Genomic_DNA"/>
</dbReference>
<dbReference type="STRING" id="228230.RMCC_5179"/>
<gene>
    <name evidence="1" type="ORF">RMCC_5179</name>
</gene>